<evidence type="ECO:0000313" key="5">
    <source>
        <dbReference type="EMBL" id="EGG13533.1"/>
    </source>
</evidence>
<dbReference type="KEGG" id="dfa:DFA_11294"/>
<keyword evidence="1" id="KW-0325">Glycoprotein</keyword>
<dbReference type="GeneID" id="14866115"/>
<dbReference type="InterPro" id="IPR002909">
    <property type="entry name" value="IPT_dom"/>
</dbReference>
<dbReference type="EMBL" id="GL883029">
    <property type="protein sequence ID" value="EGG13533.1"/>
    <property type="molecule type" value="Genomic_DNA"/>
</dbReference>
<dbReference type="InterPro" id="IPR013783">
    <property type="entry name" value="Ig-like_fold"/>
</dbReference>
<feature type="domain" description="EGF-like" evidence="4">
    <location>
        <begin position="1527"/>
        <end position="1563"/>
    </location>
</feature>
<dbReference type="OrthoDB" id="20492at2759"/>
<dbReference type="OMA" id="SENENCQ"/>
<dbReference type="Pfam" id="PF01833">
    <property type="entry name" value="TIG"/>
    <property type="match status" value="2"/>
</dbReference>
<feature type="disulfide bond" evidence="2">
    <location>
        <begin position="1553"/>
        <end position="1562"/>
    </location>
</feature>
<feature type="transmembrane region" description="Helical" evidence="3">
    <location>
        <begin position="1855"/>
        <end position="1875"/>
    </location>
</feature>
<keyword evidence="2" id="KW-1015">Disulfide bond</keyword>
<evidence type="ECO:0000259" key="4">
    <source>
        <dbReference type="PROSITE" id="PS50026"/>
    </source>
</evidence>
<comment type="caution">
    <text evidence="2">Lacks conserved residue(s) required for the propagation of feature annotation.</text>
</comment>
<keyword evidence="6" id="KW-1185">Reference proteome</keyword>
<reference evidence="6" key="1">
    <citation type="journal article" date="2011" name="Genome Res.">
        <title>Phylogeny-wide analysis of social amoeba genomes highlights ancient origins for complex intercellular communication.</title>
        <authorList>
            <person name="Heidel A.J."/>
            <person name="Lawal H.M."/>
            <person name="Felder M."/>
            <person name="Schilde C."/>
            <person name="Helps N.R."/>
            <person name="Tunggal B."/>
            <person name="Rivero F."/>
            <person name="John U."/>
            <person name="Schleicher M."/>
            <person name="Eichinger L."/>
            <person name="Platzer M."/>
            <person name="Noegel A.A."/>
            <person name="Schaap P."/>
            <person name="Gloeckner G."/>
        </authorList>
    </citation>
    <scope>NUCLEOTIDE SEQUENCE [LARGE SCALE GENOMIC DNA]</scope>
    <source>
        <strain evidence="6">SH3</strain>
    </source>
</reference>
<dbReference type="SUPFAM" id="SSF81296">
    <property type="entry name" value="E set domains"/>
    <property type="match status" value="2"/>
</dbReference>
<dbReference type="InterPro" id="IPR016187">
    <property type="entry name" value="CTDL_fold"/>
</dbReference>
<accession>F4QC46</accession>
<keyword evidence="3" id="KW-1133">Transmembrane helix</keyword>
<keyword evidence="3" id="KW-0472">Membrane</keyword>
<dbReference type="InterPro" id="IPR016186">
    <property type="entry name" value="C-type_lectin-like/link_sf"/>
</dbReference>
<feature type="transmembrane region" description="Helical" evidence="3">
    <location>
        <begin position="7"/>
        <end position="26"/>
    </location>
</feature>
<dbReference type="STRING" id="1054147.F4QC46"/>
<evidence type="ECO:0000256" key="2">
    <source>
        <dbReference type="PROSITE-ProRule" id="PRU00076"/>
    </source>
</evidence>
<evidence type="ECO:0000256" key="3">
    <source>
        <dbReference type="SAM" id="Phobius"/>
    </source>
</evidence>
<dbReference type="CDD" id="cd00102">
    <property type="entry name" value="IPT"/>
    <property type="match status" value="1"/>
</dbReference>
<dbReference type="Gene3D" id="3.10.100.10">
    <property type="entry name" value="Mannose-Binding Protein A, subunit A"/>
    <property type="match status" value="1"/>
</dbReference>
<dbReference type="InterPro" id="IPR014756">
    <property type="entry name" value="Ig_E-set"/>
</dbReference>
<dbReference type="InterPro" id="IPR052014">
    <property type="entry name" value="Dictyostelium_Tiger"/>
</dbReference>
<protein>
    <submittedName>
        <fullName evidence="5">EGF-like domain-containing protein</fullName>
    </submittedName>
</protein>
<organism evidence="5 6">
    <name type="scientific">Cavenderia fasciculata</name>
    <name type="common">Slime mold</name>
    <name type="synonym">Dictyostelium fasciculatum</name>
    <dbReference type="NCBI Taxonomy" id="261658"/>
    <lineage>
        <taxon>Eukaryota</taxon>
        <taxon>Amoebozoa</taxon>
        <taxon>Evosea</taxon>
        <taxon>Eumycetozoa</taxon>
        <taxon>Dictyostelia</taxon>
        <taxon>Acytosteliales</taxon>
        <taxon>Cavenderiaceae</taxon>
        <taxon>Cavenderia</taxon>
    </lineage>
</organism>
<dbReference type="PROSITE" id="PS01186">
    <property type="entry name" value="EGF_2"/>
    <property type="match status" value="1"/>
</dbReference>
<name>F4QC46_CACFS</name>
<dbReference type="PROSITE" id="PS50026">
    <property type="entry name" value="EGF_3"/>
    <property type="match status" value="1"/>
</dbReference>
<dbReference type="SUPFAM" id="SSF56436">
    <property type="entry name" value="C-type lectin-like"/>
    <property type="match status" value="1"/>
</dbReference>
<evidence type="ECO:0000313" key="6">
    <source>
        <dbReference type="Proteomes" id="UP000007797"/>
    </source>
</evidence>
<dbReference type="Pfam" id="PF22933">
    <property type="entry name" value="ComC_SSD"/>
    <property type="match status" value="1"/>
</dbReference>
<gene>
    <name evidence="5" type="ORF">DFA_11294</name>
</gene>
<evidence type="ECO:0000256" key="1">
    <source>
        <dbReference type="ARBA" id="ARBA00023180"/>
    </source>
</evidence>
<dbReference type="InterPro" id="IPR000742">
    <property type="entry name" value="EGF"/>
</dbReference>
<keyword evidence="2" id="KW-0245">EGF-like domain</keyword>
<dbReference type="PROSITE" id="PS00022">
    <property type="entry name" value="EGF_1"/>
    <property type="match status" value="1"/>
</dbReference>
<dbReference type="CDD" id="cd00037">
    <property type="entry name" value="CLECT"/>
    <property type="match status" value="1"/>
</dbReference>
<dbReference type="InterPro" id="IPR054484">
    <property type="entry name" value="ComC_SSD"/>
</dbReference>
<dbReference type="RefSeq" id="XP_004350237.1">
    <property type="nucleotide sequence ID" value="XM_004350187.1"/>
</dbReference>
<sequence length="1908" mass="205235">MYKQNNQLSLFIKTITIIVIGSLFYFNNGVDGQATRFPLTDHYYGRFDFVLNATQAIANCGGRNIYGDVGYLATITSYEEWQYIQRYFSPTQNKYWVSGSDEGDRGMWRYQTGPEKGELLYNAYTDRAYRYHLFTADEPNLMGAEYYIETVNDTYSGYHYNNLGNGPTNYFICEWGGLERPYLTQVETTGGVATVRFPVGSTYTYSNMTILFTSVDNPAVTFQCANFTVINATISTCVVPPGQGRYQVTFLSSPPALPHPLYWMYSPAYVTFAKPSLVAGGAVTIVGGSFGTDPSLVTIYSGNNKTRTCGSVQFIQGSYLNETVLTCILSGAVPTSATWDKFLPLTFNISGVISSQHKVPLYDTGTNQYYLTWKAMVSWTYARDTVAPKMIADGYEGRMSYIETQAMYNFLNRSMAPISPDASNSLNIWQGVRFSEIANLYTIVQGPRAGTNITLYATQVPTGLQNRQTPYFVQLTDDTLRNPLQVYWSNQEQGVFYEYGGISPVFIATQTFTSPTSGMLVKIKLNVYGAYFSTVTVNLKGIPIAFNRTNVRGEIDVAIPAGSGGPHSLSVTIDGMTTPANTQFVQYIAPAITGMSPLPSTNGSLITVTGTNLFNNPALILACSAIDVSSPHTQLVCLLPPQQGNYSLVVTVSYISSEPYAFAYDSVTVSSITQIADYLEIVGTNFGNNLAFLGVAIGAVSIKSSCLGNNTYVLCNPVPQSTVSGDLVFTGSAIAPPPVPFYFTPVLTSLSTVLFPTAGGLVVVHGRYFEPTVYGSVDNSLVVIDNNIVNTNIGYQSLTTLNYHILAGTGINRQLLVQAGGSRNSTVFLYSFQPPTVTSYSMDPVTDTITAVGTNFGADNTTITFQMAGLKARNVVIQTPHTTASFVIQNQSLSGDLLVNVDGQTVTFNNLNLTPLITYTTLPSVDGGVFLVYGKYLSQIDQSGTNTGISFSVSASTTTTAVPCTFIAIVNGLYSYQCTIGSGSGQFTTKASVRGVDSAPYGMSYQYPAITSVSSITYREPGEITLFGTNFAATGLLVTIGNSSTQTSICTAPQVIGSTIITCHYDASLIATGPLPVKVVVNGLEGSKDDAFVYTNIQVSGVTQINDGLVIQGLNFGNVSNLQLFIGTVEITSFTGNNTVITCNTLPLAVSSGVLSIDNGLVKVEFQPIYFTPYLVSLSDVVLETVGQNVTIQGRFFETESMGQNNTVYVINNGEPPVQGPTIQVIDSQTIIYSVPGATGTGLAIAIKIESRVSNELIYSFVAPTLDSLQQQQYTLFVFGQSFGQLSQNIQVLFGSLTITPTSVNDTTLEINLPIESVNANLSISVSGQISTNTLTVSLVPIISQVSPLALTTGTNITITGDYLSPVDNASSDIQMSFSATLLGSGVDNILSCYYLSSVAPYSVVCAMIQGYGYYDLTAYYSATYSDPLHTSYAPPVIVTSTSLFFNKPGNITISGDSFSSNNLQVFVGTNDVNATCTNATLLDFETIECYYSADIRQVGSDIHFPLNITVGCGGLVGQNNVFLYYENYKCPGTPAACSGKGQCQETTGYCTCNTGFSGWDCSIEVNHQTPPTLPPYTNSSDGSGKLPTGYSPLEYQVRIAYLREITSLSNGSATVHTLAMTNITWLLPTVITTNTTLFSGYWNDTTVGNVQLSFNVTHIEQPRNVSFAGVSMPADANSIKYTVKVDNWVFSDSLNRLEILFATTTSATTVYNCSQSKTSFSSNALDTSSGGGLQTSYFTNLVINTGPAVLNIRFADRLILDNDIIKSNTAVLLANDTLYQLYNQEQNINTTETYTLLSSIITPSFSHNVIVDPLFSTVSRANYNQTCYVPPSSSDSRGGNTGGGNDEPGWKLPVIIACSVAGGILALAIAAVIIKKNAFKNNDSIKLKGWSANKAYSGPNGGTAAGQ</sequence>
<dbReference type="Proteomes" id="UP000007797">
    <property type="component" value="Unassembled WGS sequence"/>
</dbReference>
<keyword evidence="3" id="KW-0812">Transmembrane</keyword>
<dbReference type="PANTHER" id="PTHR31341">
    <property type="entry name" value="IPT/TIG DOMAIN-CONTAINING PROTEIN-RELATED-RELATED"/>
    <property type="match status" value="1"/>
</dbReference>
<dbReference type="Gene3D" id="2.60.40.10">
    <property type="entry name" value="Immunoglobulins"/>
    <property type="match status" value="2"/>
</dbReference>
<proteinExistence type="predicted"/>